<dbReference type="PROSITE" id="PS50110">
    <property type="entry name" value="RESPONSE_REGULATORY"/>
    <property type="match status" value="1"/>
</dbReference>
<name>A0ABN6FJ52_SINCY</name>
<dbReference type="PANTHER" id="PTHR45526:SF1">
    <property type="entry name" value="TRANSCRIPTIONAL REGULATORY PROTEIN DCUR-RELATED"/>
    <property type="match status" value="1"/>
</dbReference>
<keyword evidence="1" id="KW-0597">Phosphoprotein</keyword>
<dbReference type="InterPro" id="IPR051271">
    <property type="entry name" value="2C-system_Tx_regulators"/>
</dbReference>
<dbReference type="Proteomes" id="UP001319861">
    <property type="component" value="Chromosome"/>
</dbReference>
<dbReference type="InterPro" id="IPR011006">
    <property type="entry name" value="CheY-like_superfamily"/>
</dbReference>
<dbReference type="EMBL" id="AP024525">
    <property type="protein sequence ID" value="BCT75878.1"/>
    <property type="molecule type" value="Genomic_DNA"/>
</dbReference>
<organism evidence="4 5">
    <name type="scientific">Sinomonas cyclohexanicum</name>
    <name type="common">Corynebacterium cyclohexanicum</name>
    <dbReference type="NCBI Taxonomy" id="322009"/>
    <lineage>
        <taxon>Bacteria</taxon>
        <taxon>Bacillati</taxon>
        <taxon>Actinomycetota</taxon>
        <taxon>Actinomycetes</taxon>
        <taxon>Micrococcales</taxon>
        <taxon>Micrococcaceae</taxon>
        <taxon>Sinomonas</taxon>
    </lineage>
</organism>
<evidence type="ECO:0000313" key="4">
    <source>
        <dbReference type="EMBL" id="BCT75878.1"/>
    </source>
</evidence>
<protein>
    <recommendedName>
        <fullName evidence="3">Response regulatory domain-containing protein</fullName>
    </recommendedName>
</protein>
<dbReference type="PANTHER" id="PTHR45526">
    <property type="entry name" value="TRANSCRIPTIONAL REGULATORY PROTEIN DPIA"/>
    <property type="match status" value="1"/>
</dbReference>
<gene>
    <name evidence="4" type="ORF">SCMU_17200</name>
</gene>
<dbReference type="Gene3D" id="3.40.50.2300">
    <property type="match status" value="1"/>
</dbReference>
<evidence type="ECO:0000313" key="5">
    <source>
        <dbReference type="Proteomes" id="UP001319861"/>
    </source>
</evidence>
<evidence type="ECO:0000256" key="1">
    <source>
        <dbReference type="PROSITE-ProRule" id="PRU00169"/>
    </source>
</evidence>
<dbReference type="SMART" id="SM00448">
    <property type="entry name" value="REC"/>
    <property type="match status" value="1"/>
</dbReference>
<sequence length="175" mass="18776">MSQPSGQGLAAAPIRVLVVEDEPIAADAHAAYVGRVPGFVHAGTAHDGASALRLAGQLAASGTPVDLVLLDMNLPDLHGLDVGRRMRAAGHPVDIIAITAVRELPVVRRAISVGVVQYLIKPFTFAAFAERLEHYRAYRDALADGGGQRPRRPWTRRSRRSARRSRSPSPRASPP</sequence>
<dbReference type="SUPFAM" id="SSF52172">
    <property type="entry name" value="CheY-like"/>
    <property type="match status" value="1"/>
</dbReference>
<evidence type="ECO:0000259" key="3">
    <source>
        <dbReference type="PROSITE" id="PS50110"/>
    </source>
</evidence>
<accession>A0ABN6FJ52</accession>
<dbReference type="Pfam" id="PF00072">
    <property type="entry name" value="Response_reg"/>
    <property type="match status" value="1"/>
</dbReference>
<reference evidence="4 5" key="1">
    <citation type="journal article" date="2021" name="J. Biosci. Bioeng.">
        <title>Identification and characterization of a chc gene cluster responsible for the aromatization pathway of cyclohexanecarboxylate degradation in Sinomonas cyclohexanicum ATCC 51369.</title>
        <authorList>
            <person name="Yamamoto T."/>
            <person name="Hasegawa Y."/>
            <person name="Lau P.C.K."/>
            <person name="Iwaki H."/>
        </authorList>
    </citation>
    <scope>NUCLEOTIDE SEQUENCE [LARGE SCALE GENOMIC DNA]</scope>
    <source>
        <strain evidence="4 5">ATCC 51369</strain>
    </source>
</reference>
<feature type="region of interest" description="Disordered" evidence="2">
    <location>
        <begin position="143"/>
        <end position="175"/>
    </location>
</feature>
<feature type="domain" description="Response regulatory" evidence="3">
    <location>
        <begin position="15"/>
        <end position="136"/>
    </location>
</feature>
<feature type="modified residue" description="4-aspartylphosphate" evidence="1">
    <location>
        <position position="71"/>
    </location>
</feature>
<keyword evidence="5" id="KW-1185">Reference proteome</keyword>
<dbReference type="InterPro" id="IPR001789">
    <property type="entry name" value="Sig_transdc_resp-reg_receiver"/>
</dbReference>
<evidence type="ECO:0000256" key="2">
    <source>
        <dbReference type="SAM" id="MobiDB-lite"/>
    </source>
</evidence>
<proteinExistence type="predicted"/>
<feature type="compositionally biased region" description="Basic residues" evidence="2">
    <location>
        <begin position="149"/>
        <end position="166"/>
    </location>
</feature>